<dbReference type="Proteomes" id="UP000823388">
    <property type="component" value="Chromosome 5K"/>
</dbReference>
<reference evidence="1" key="1">
    <citation type="submission" date="2020-05" db="EMBL/GenBank/DDBJ databases">
        <title>WGS assembly of Panicum virgatum.</title>
        <authorList>
            <person name="Lovell J.T."/>
            <person name="Jenkins J."/>
            <person name="Shu S."/>
            <person name="Juenger T.E."/>
            <person name="Schmutz J."/>
        </authorList>
    </citation>
    <scope>NUCLEOTIDE SEQUENCE</scope>
    <source>
        <strain evidence="1">AP13</strain>
    </source>
</reference>
<comment type="caution">
    <text evidence="1">The sequence shown here is derived from an EMBL/GenBank/DDBJ whole genome shotgun (WGS) entry which is preliminary data.</text>
</comment>
<sequence>MAKIERSLGHVTTISHPYDFDLTRCGCSILIRLPTQYSRAPSPRGSRRIYVYPPARNELVARELVNAELLCPRLMPLLRGRCSDAALLGRRPTGGTAAKKMYAADLRPPLLHPPSCSACLWIVAPTHHALGLTCACSASTAVPSS</sequence>
<dbReference type="EMBL" id="CM029045">
    <property type="protein sequence ID" value="KAG2598024.1"/>
    <property type="molecule type" value="Genomic_DNA"/>
</dbReference>
<dbReference type="AlphaFoldDB" id="A0A8T0SL87"/>
<protein>
    <submittedName>
        <fullName evidence="1">Uncharacterized protein</fullName>
    </submittedName>
</protein>
<evidence type="ECO:0000313" key="2">
    <source>
        <dbReference type="Proteomes" id="UP000823388"/>
    </source>
</evidence>
<proteinExistence type="predicted"/>
<organism evidence="1 2">
    <name type="scientific">Panicum virgatum</name>
    <name type="common">Blackwell switchgrass</name>
    <dbReference type="NCBI Taxonomy" id="38727"/>
    <lineage>
        <taxon>Eukaryota</taxon>
        <taxon>Viridiplantae</taxon>
        <taxon>Streptophyta</taxon>
        <taxon>Embryophyta</taxon>
        <taxon>Tracheophyta</taxon>
        <taxon>Spermatophyta</taxon>
        <taxon>Magnoliopsida</taxon>
        <taxon>Liliopsida</taxon>
        <taxon>Poales</taxon>
        <taxon>Poaceae</taxon>
        <taxon>PACMAD clade</taxon>
        <taxon>Panicoideae</taxon>
        <taxon>Panicodae</taxon>
        <taxon>Paniceae</taxon>
        <taxon>Panicinae</taxon>
        <taxon>Panicum</taxon>
        <taxon>Panicum sect. Hiantes</taxon>
    </lineage>
</organism>
<name>A0A8T0SL87_PANVG</name>
<evidence type="ECO:0000313" key="1">
    <source>
        <dbReference type="EMBL" id="KAG2598024.1"/>
    </source>
</evidence>
<keyword evidence="2" id="KW-1185">Reference proteome</keyword>
<gene>
    <name evidence="1" type="ORF">PVAP13_5KG373000</name>
</gene>
<accession>A0A8T0SL87</accession>